<feature type="chain" id="PRO_5024844963" evidence="1">
    <location>
        <begin position="22"/>
        <end position="106"/>
    </location>
</feature>
<reference evidence="2" key="1">
    <citation type="submission" date="2018-05" db="EMBL/GenBank/DDBJ databases">
        <authorList>
            <person name="Ashton P.M."/>
            <person name="Dallman T."/>
            <person name="Nair S."/>
            <person name="De Pinna E."/>
            <person name="Peters T."/>
            <person name="Grant K."/>
        </authorList>
    </citation>
    <scope>NUCLEOTIDE SEQUENCE [LARGE SCALE GENOMIC DNA]</scope>
    <source>
        <strain evidence="2">474878</strain>
    </source>
</reference>
<accession>A0A5Y3WAR8</accession>
<feature type="signal peptide" evidence="1">
    <location>
        <begin position="1"/>
        <end position="21"/>
    </location>
</feature>
<proteinExistence type="predicted"/>
<evidence type="ECO:0000256" key="1">
    <source>
        <dbReference type="SAM" id="SignalP"/>
    </source>
</evidence>
<dbReference type="EMBL" id="AAIYJF010000026">
    <property type="protein sequence ID" value="ECJ4380090.1"/>
    <property type="molecule type" value="Genomic_DNA"/>
</dbReference>
<organism evidence="2">
    <name type="scientific">Salmonella diarizonae</name>
    <dbReference type="NCBI Taxonomy" id="59204"/>
    <lineage>
        <taxon>Bacteria</taxon>
        <taxon>Pseudomonadati</taxon>
        <taxon>Pseudomonadota</taxon>
        <taxon>Gammaproteobacteria</taxon>
        <taxon>Enterobacterales</taxon>
        <taxon>Enterobacteriaceae</taxon>
        <taxon>Salmonella</taxon>
    </lineage>
</organism>
<sequence length="106" mass="11846">MKKLTIPLYFTLAVFSSYTCAVTPDNRSDVIRKNAQTVAPLQPSVDIKSKPYSLDLGDNNMVVIPAGRTLTMPQNEARNIIAHMVNYNDIQEARRINSDGDTFTLE</sequence>
<name>A0A5Y3WAR8_SALDZ</name>
<dbReference type="AlphaFoldDB" id="A0A5Y3WAR8"/>
<keyword evidence="1" id="KW-0732">Signal</keyword>
<gene>
    <name evidence="2" type="ORF">DLB95_23440</name>
</gene>
<dbReference type="Proteomes" id="UP000839781">
    <property type="component" value="Unassembled WGS sequence"/>
</dbReference>
<protein>
    <submittedName>
        <fullName evidence="2">Uncharacterized protein</fullName>
    </submittedName>
</protein>
<comment type="caution">
    <text evidence="2">The sequence shown here is derived from an EMBL/GenBank/DDBJ whole genome shotgun (WGS) entry which is preliminary data.</text>
</comment>
<evidence type="ECO:0000313" key="2">
    <source>
        <dbReference type="EMBL" id="ECJ4380090.1"/>
    </source>
</evidence>